<comment type="caution">
    <text evidence="4">The sequence shown here is derived from an EMBL/GenBank/DDBJ whole genome shotgun (WGS) entry which is preliminary data.</text>
</comment>
<dbReference type="EMBL" id="AAKNPZ010000005">
    <property type="protein sequence ID" value="ECT7281005.1"/>
    <property type="molecule type" value="Genomic_DNA"/>
</dbReference>
<protein>
    <submittedName>
        <fullName evidence="4">Uncharacterized protein</fullName>
    </submittedName>
</protein>
<name>A0A2T8XIH5_SALET</name>
<keyword evidence="2" id="KW-0732">Signal</keyword>
<dbReference type="RefSeq" id="WP_001727580.1">
    <property type="nucleotide sequence ID" value="NZ_CP024165.1"/>
</dbReference>
<evidence type="ECO:0000313" key="6">
    <source>
        <dbReference type="Proteomes" id="UP000245068"/>
    </source>
</evidence>
<evidence type="ECO:0000256" key="1">
    <source>
        <dbReference type="SAM" id="MobiDB-lite"/>
    </source>
</evidence>
<dbReference type="Proteomes" id="UP000245551">
    <property type="component" value="Unassembled WGS sequence"/>
</dbReference>
<evidence type="ECO:0000313" key="7">
    <source>
        <dbReference type="Proteomes" id="UP000245551"/>
    </source>
</evidence>
<reference evidence="6 7" key="1">
    <citation type="submission" date="2018-04" db="EMBL/GenBank/DDBJ databases">
        <title>Serotype diversity and antimicrobial resistance among Salmonella enterica isolated from patients at an equine referral hospital.</title>
        <authorList>
            <person name="Leon I.M."/>
            <person name="Lawhon S.D."/>
            <person name="Norman K.N."/>
            <person name="Threadgill D.S."/>
            <person name="Ohta N."/>
            <person name="Vinasco J."/>
            <person name="Scott H.M."/>
        </authorList>
    </citation>
    <scope>NUCLEOTIDE SEQUENCE [LARGE SCALE GENOMIC DNA]</scope>
    <source>
        <strain evidence="5 6">159</strain>
        <strain evidence="4 7">230</strain>
    </source>
</reference>
<dbReference type="AlphaFoldDB" id="A0A2T8XIH5"/>
<feature type="signal peptide" evidence="2">
    <location>
        <begin position="1"/>
        <end position="22"/>
    </location>
</feature>
<dbReference type="EMBL" id="QDOO01000007">
    <property type="protein sequence ID" value="PVM66998.1"/>
    <property type="molecule type" value="Genomic_DNA"/>
</dbReference>
<feature type="region of interest" description="Disordered" evidence="1">
    <location>
        <begin position="279"/>
        <end position="302"/>
    </location>
</feature>
<dbReference type="Proteomes" id="UP000245068">
    <property type="component" value="Unassembled WGS sequence"/>
</dbReference>
<evidence type="ECO:0000313" key="5">
    <source>
        <dbReference type="EMBL" id="PVM66998.1"/>
    </source>
</evidence>
<sequence length="302" mass="33543">MKAWSTGLLPLLLLLFSTAVFAGESPAQAITRLYQPLVENSDKILSGGFIVDLRTNTNVTKGGTTPWLSNNLLCRCQDEMFVSAELIDTTPLNAGRIHALVQLTLNKENVGAHRLLGLTLVRDRDSELWLVEDTDDGSELPKSLRSEIREDTRIKSTATSAEPGRDSFSWPISMAALLANPEKYHLQKIVVIGVGNIEFEGNALFLDKDAWLNNVDGNSLWLDIGFPNPVITLAKARQLNGDYVMIAGTFDMDMNGHFGAWPGGITDITRYERVATRAENERKRQQDIKELEAEMAKQKSKK</sequence>
<accession>A0A2T8XIH5</accession>
<dbReference type="EMBL" id="QDLV01000003">
    <property type="protein sequence ID" value="PVJ50412.1"/>
    <property type="molecule type" value="Genomic_DNA"/>
</dbReference>
<proteinExistence type="predicted"/>
<evidence type="ECO:0000256" key="2">
    <source>
        <dbReference type="SAM" id="SignalP"/>
    </source>
</evidence>
<evidence type="ECO:0000313" key="3">
    <source>
        <dbReference type="EMBL" id="ECT7281005.1"/>
    </source>
</evidence>
<feature type="chain" id="PRO_5036051678" evidence="2">
    <location>
        <begin position="23"/>
        <end position="302"/>
    </location>
</feature>
<organism evidence="4 7">
    <name type="scientific">Salmonella enterica subsp. enterica serovar Gaminara</name>
    <dbReference type="NCBI Taxonomy" id="913070"/>
    <lineage>
        <taxon>Bacteria</taxon>
        <taxon>Pseudomonadati</taxon>
        <taxon>Pseudomonadota</taxon>
        <taxon>Gammaproteobacteria</taxon>
        <taxon>Enterobacterales</taxon>
        <taxon>Enterobacteriaceae</taxon>
        <taxon>Salmonella</taxon>
    </lineage>
</organism>
<reference evidence="3" key="2">
    <citation type="submission" date="2018-07" db="EMBL/GenBank/DDBJ databases">
        <authorList>
            <consortium name="NARMS: The National Antimicrobial Resistance Monitoring System"/>
        </authorList>
    </citation>
    <scope>NUCLEOTIDE SEQUENCE</scope>
    <source>
        <strain evidence="3">CVM N42501</strain>
    </source>
</reference>
<evidence type="ECO:0000313" key="4">
    <source>
        <dbReference type="EMBL" id="PVJ50412.1"/>
    </source>
</evidence>
<gene>
    <name evidence="3" type="ORF">A9W71_08870</name>
    <name evidence="5" type="ORF">C4784_10030</name>
    <name evidence="4" type="ORF">C4855_05875</name>
</gene>